<dbReference type="FunFam" id="1.10.760.10:FF:000002">
    <property type="entry name" value="Cytochrome c1, heme protein"/>
    <property type="match status" value="1"/>
</dbReference>
<evidence type="ECO:0000256" key="9">
    <source>
        <dbReference type="ARBA" id="ARBA00022982"/>
    </source>
</evidence>
<comment type="subcellular location">
    <subcellularLocation>
        <location evidence="1">Mitochondrion inner membrane</location>
    </subcellularLocation>
</comment>
<evidence type="ECO:0000313" key="19">
    <source>
        <dbReference type="EMBL" id="KAA0177486.1"/>
    </source>
</evidence>
<dbReference type="GO" id="GO:0009055">
    <property type="term" value="F:electron transfer activity"/>
    <property type="evidence" value="ECO:0007669"/>
    <property type="project" value="InterPro"/>
</dbReference>
<evidence type="ECO:0000313" key="17">
    <source>
        <dbReference type="EMBL" id="KAA0157372.1"/>
    </source>
</evidence>
<dbReference type="InterPro" id="IPR021157">
    <property type="entry name" value="Cyt_c1_TM_anchor_C"/>
</dbReference>
<dbReference type="PANTHER" id="PTHR10266:SF3">
    <property type="entry name" value="CYTOCHROME C1, HEME PROTEIN, MITOCHONDRIAL"/>
    <property type="match status" value="1"/>
</dbReference>
<dbReference type="AlphaFoldDB" id="A0A5A8EHZ1"/>
<keyword evidence="11 14" id="KW-0408">Iron</keyword>
<keyword evidence="9" id="KW-0249">Electron transport</keyword>
<dbReference type="OrthoDB" id="5925at2759"/>
<dbReference type="EMBL" id="VLTN01000003">
    <property type="protein sequence ID" value="KAA0156596.1"/>
    <property type="molecule type" value="Genomic_DNA"/>
</dbReference>
<gene>
    <name evidence="19" type="ORF">FNF27_01263</name>
    <name evidence="17" type="ORF">FNF28_06526</name>
    <name evidence="16" type="ORF">FNF29_00707</name>
    <name evidence="18" type="ORF">FNF31_04713</name>
</gene>
<dbReference type="GO" id="GO:0005743">
    <property type="term" value="C:mitochondrial inner membrane"/>
    <property type="evidence" value="ECO:0007669"/>
    <property type="project" value="UniProtKB-SubCell"/>
</dbReference>
<evidence type="ECO:0000256" key="2">
    <source>
        <dbReference type="ARBA" id="ARBA00006488"/>
    </source>
</evidence>
<evidence type="ECO:0000256" key="4">
    <source>
        <dbReference type="ARBA" id="ARBA00022617"/>
    </source>
</evidence>
<evidence type="ECO:0000313" key="16">
    <source>
        <dbReference type="EMBL" id="KAA0156596.1"/>
    </source>
</evidence>
<comment type="similarity">
    <text evidence="2">Belongs to the cytochrome c family.</text>
</comment>
<keyword evidence="5" id="KW-0679">Respiratory chain</keyword>
<evidence type="ECO:0000256" key="5">
    <source>
        <dbReference type="ARBA" id="ARBA00022660"/>
    </source>
</evidence>
<evidence type="ECO:0000256" key="12">
    <source>
        <dbReference type="ARBA" id="ARBA00023128"/>
    </source>
</evidence>
<dbReference type="PROSITE" id="PS51007">
    <property type="entry name" value="CYTC"/>
    <property type="match status" value="1"/>
</dbReference>
<dbReference type="GO" id="GO:0006122">
    <property type="term" value="P:mitochondrial electron transport, ubiquinol to cytochrome c"/>
    <property type="evidence" value="ECO:0007669"/>
    <property type="project" value="TreeGrafter"/>
</dbReference>
<evidence type="ECO:0000313" key="22">
    <source>
        <dbReference type="Proteomes" id="UP000324907"/>
    </source>
</evidence>
<evidence type="ECO:0000256" key="11">
    <source>
        <dbReference type="ARBA" id="ARBA00023004"/>
    </source>
</evidence>
<dbReference type="SUPFAM" id="SSF46626">
    <property type="entry name" value="Cytochrome c"/>
    <property type="match status" value="1"/>
</dbReference>
<dbReference type="Proteomes" id="UP000323011">
    <property type="component" value="Unassembled WGS sequence"/>
</dbReference>
<feature type="binding site" description="covalent" evidence="14">
    <location>
        <position position="66"/>
    </location>
    <ligand>
        <name>heme c</name>
        <dbReference type="ChEBI" id="CHEBI:61717"/>
    </ligand>
</feature>
<evidence type="ECO:0000313" key="20">
    <source>
        <dbReference type="Proteomes" id="UP000322899"/>
    </source>
</evidence>
<keyword evidence="4 14" id="KW-0349">Heme</keyword>
<dbReference type="GO" id="GO:0046872">
    <property type="term" value="F:metal ion binding"/>
    <property type="evidence" value="ECO:0007669"/>
    <property type="project" value="UniProtKB-KW"/>
</dbReference>
<keyword evidence="7 14" id="KW-0479">Metal-binding</keyword>
<dbReference type="Gene3D" id="1.10.760.10">
    <property type="entry name" value="Cytochrome c-like domain"/>
    <property type="match status" value="1"/>
</dbReference>
<dbReference type="InterPro" id="IPR009056">
    <property type="entry name" value="Cyt_c-like_dom"/>
</dbReference>
<protein>
    <recommendedName>
        <fullName evidence="15">Cytochrome c domain-containing protein</fullName>
    </recommendedName>
</protein>
<dbReference type="OMA" id="WVKKFKW"/>
<feature type="binding site" description="covalent" evidence="14">
    <location>
        <position position="69"/>
    </location>
    <ligand>
        <name>heme c</name>
        <dbReference type="ChEBI" id="CHEBI:61717"/>
    </ligand>
</feature>
<dbReference type="EMBL" id="VLTL01000167">
    <property type="protein sequence ID" value="KAA0157372.1"/>
    <property type="molecule type" value="Genomic_DNA"/>
</dbReference>
<dbReference type="SUPFAM" id="SSF81496">
    <property type="entry name" value="Cytochrome c1 subunit of cytochrome bc1 complex (Ubiquinol-cytochrome c reductase), transmembrane anchor"/>
    <property type="match status" value="1"/>
</dbReference>
<organism evidence="19 20">
    <name type="scientific">Cafeteria roenbergensis</name>
    <name type="common">Marine flagellate</name>
    <dbReference type="NCBI Taxonomy" id="33653"/>
    <lineage>
        <taxon>Eukaryota</taxon>
        <taxon>Sar</taxon>
        <taxon>Stramenopiles</taxon>
        <taxon>Bigyra</taxon>
        <taxon>Opalozoa</taxon>
        <taxon>Bicosoecida</taxon>
        <taxon>Cafeteriaceae</taxon>
        <taxon>Cafeteria</taxon>
    </lineage>
</organism>
<sequence>MFAAALRESARVVLPVAAVVTGATVMASANDEVVPAPNYPFSHKGPFSSWDTKSIRRGYQVYKEVCASCHSMKYMHYRDLVGVAYNEKEAKFLAEQIEVEDGPNDEGEMFERPGKLSDVFPAPYENEEQARAINNGALPPDLSLIAKARHGGEDYLFALLTGYREAPAGVTVNEDAGQYYNPYFPGGKIGMPLQLIDGAVEYDDGVESTASQMAKDVCTFLAWAAEPHQDDRKRVGQQMLTLFAICAVIAGYHKRFKWAPIKNTKISYFK</sequence>
<keyword evidence="21" id="KW-1185">Reference proteome</keyword>
<dbReference type="GO" id="GO:0020037">
    <property type="term" value="F:heme binding"/>
    <property type="evidence" value="ECO:0007669"/>
    <property type="project" value="InterPro"/>
</dbReference>
<name>A0A5A8EHZ1_CAFRO</name>
<comment type="cofactor">
    <cofactor evidence="14">
        <name>heme c</name>
        <dbReference type="ChEBI" id="CHEBI:61717"/>
    </cofactor>
    <text evidence="14">Binds 1 heme c group covalently per subunit.</text>
</comment>
<dbReference type="InterPro" id="IPR036909">
    <property type="entry name" value="Cyt_c-like_dom_sf"/>
</dbReference>
<evidence type="ECO:0000256" key="13">
    <source>
        <dbReference type="ARBA" id="ARBA00023136"/>
    </source>
</evidence>
<evidence type="ECO:0000256" key="10">
    <source>
        <dbReference type="ARBA" id="ARBA00022989"/>
    </source>
</evidence>
<evidence type="ECO:0000256" key="8">
    <source>
        <dbReference type="ARBA" id="ARBA00022792"/>
    </source>
</evidence>
<dbReference type="Pfam" id="PF02167">
    <property type="entry name" value="Cytochrom_C1"/>
    <property type="match status" value="1"/>
</dbReference>
<evidence type="ECO:0000256" key="14">
    <source>
        <dbReference type="PIRSR" id="PIRSR602326-1"/>
    </source>
</evidence>
<dbReference type="PRINTS" id="PR00603">
    <property type="entry name" value="CYTOCHROMEC1"/>
</dbReference>
<accession>A0A5A8EHZ1</accession>
<evidence type="ECO:0000313" key="18">
    <source>
        <dbReference type="EMBL" id="KAA0159637.1"/>
    </source>
</evidence>
<keyword evidence="6" id="KW-0812">Transmembrane</keyword>
<evidence type="ECO:0000256" key="7">
    <source>
        <dbReference type="ARBA" id="ARBA00022723"/>
    </source>
</evidence>
<evidence type="ECO:0000256" key="6">
    <source>
        <dbReference type="ARBA" id="ARBA00022692"/>
    </source>
</evidence>
<dbReference type="PANTHER" id="PTHR10266">
    <property type="entry name" value="CYTOCHROME C1"/>
    <property type="match status" value="1"/>
</dbReference>
<keyword evidence="3" id="KW-0813">Transport</keyword>
<evidence type="ECO:0000256" key="1">
    <source>
        <dbReference type="ARBA" id="ARBA00004273"/>
    </source>
</evidence>
<keyword evidence="10" id="KW-1133">Transmembrane helix</keyword>
<dbReference type="Proteomes" id="UP000324907">
    <property type="component" value="Unassembled WGS sequence"/>
</dbReference>
<evidence type="ECO:0000259" key="15">
    <source>
        <dbReference type="PROSITE" id="PS51007"/>
    </source>
</evidence>
<feature type="domain" description="Cytochrome c" evidence="15">
    <location>
        <begin position="53"/>
        <end position="207"/>
    </location>
</feature>
<evidence type="ECO:0000313" key="23">
    <source>
        <dbReference type="Proteomes" id="UP000325113"/>
    </source>
</evidence>
<keyword evidence="12" id="KW-0496">Mitochondrion</keyword>
<keyword evidence="13" id="KW-0472">Membrane</keyword>
<proteinExistence type="inferred from homology"/>
<feature type="binding site" description="covalent" evidence="14">
    <location>
        <position position="70"/>
    </location>
    <ligand>
        <name>heme c</name>
        <dbReference type="ChEBI" id="CHEBI:61717"/>
    </ligand>
</feature>
<dbReference type="Proteomes" id="UP000322899">
    <property type="component" value="Unassembled WGS sequence"/>
</dbReference>
<feature type="binding site" description="covalent" evidence="14">
    <location>
        <position position="191"/>
    </location>
    <ligand>
        <name>heme c</name>
        <dbReference type="ChEBI" id="CHEBI:61717"/>
    </ligand>
</feature>
<dbReference type="EMBL" id="VLTM01000051">
    <property type="protein sequence ID" value="KAA0159637.1"/>
    <property type="molecule type" value="Genomic_DNA"/>
</dbReference>
<comment type="caution">
    <text evidence="19">The sequence shown here is derived from an EMBL/GenBank/DDBJ whole genome shotgun (WGS) entry which is preliminary data.</text>
</comment>
<dbReference type="InterPro" id="IPR002326">
    <property type="entry name" value="Cyt_c1"/>
</dbReference>
<evidence type="ECO:0000313" key="21">
    <source>
        <dbReference type="Proteomes" id="UP000323011"/>
    </source>
</evidence>
<dbReference type="Proteomes" id="UP000325113">
    <property type="component" value="Unassembled WGS sequence"/>
</dbReference>
<dbReference type="EMBL" id="VLTO01000004">
    <property type="protein sequence ID" value="KAA0177486.1"/>
    <property type="molecule type" value="Genomic_DNA"/>
</dbReference>
<keyword evidence="8" id="KW-0999">Mitochondrion inner membrane</keyword>
<dbReference type="Gene3D" id="1.20.5.100">
    <property type="entry name" value="Cytochrome c1, transmembrane anchor, C-terminal"/>
    <property type="match status" value="1"/>
</dbReference>
<reference evidence="20 21" key="1">
    <citation type="submission" date="2019-07" db="EMBL/GenBank/DDBJ databases">
        <title>Genomes of Cafeteria roenbergensis.</title>
        <authorList>
            <person name="Fischer M.G."/>
            <person name="Hackl T."/>
            <person name="Roman M."/>
        </authorList>
    </citation>
    <scope>NUCLEOTIDE SEQUENCE [LARGE SCALE GENOMIC DNA]</scope>
    <source>
        <strain evidence="16 21">BVI</strain>
        <strain evidence="18 23">Cflag</strain>
        <strain evidence="19 20">E4-10P</strain>
        <strain evidence="17 22">RCC970-E3</strain>
    </source>
</reference>
<evidence type="ECO:0000256" key="3">
    <source>
        <dbReference type="ARBA" id="ARBA00022448"/>
    </source>
</evidence>